<protein>
    <recommendedName>
        <fullName evidence="1">PilZ domain-containing protein</fullName>
    </recommendedName>
</protein>
<dbReference type="Gene3D" id="2.40.10.220">
    <property type="entry name" value="predicted glycosyltransferase like domains"/>
    <property type="match status" value="1"/>
</dbReference>
<reference evidence="2 3" key="1">
    <citation type="submission" date="2020-08" db="EMBL/GenBank/DDBJ databases">
        <title>Genome sequence of Rhizobiales bacterium strain IZ6.</title>
        <authorList>
            <person name="Nakai R."/>
            <person name="Naganuma T."/>
        </authorList>
    </citation>
    <scope>NUCLEOTIDE SEQUENCE [LARGE SCALE GENOMIC DNA]</scope>
    <source>
        <strain evidence="2 3">IZ6</strain>
    </source>
</reference>
<dbReference type="KEGG" id="tso:IZ6_20240"/>
<name>A0A6S6QQG9_9HYPH</name>
<dbReference type="InterPro" id="IPR009875">
    <property type="entry name" value="PilZ_domain"/>
</dbReference>
<keyword evidence="3" id="KW-1185">Reference proteome</keyword>
<dbReference type="EMBL" id="AP023361">
    <property type="protein sequence ID" value="BCJ91289.1"/>
    <property type="molecule type" value="Genomic_DNA"/>
</dbReference>
<sequence>MIAPVLGKAGERVVAYFDHIGRVEGVLVRVFQNGFAMTIAATPRKREKLADQLTWLANRQILGLPEDRRHERLAPKQTRSFLILPDGREIPCRVVDVSLSGAAVQIEEKPPVGTAVTLGRTAAKIVRHLETGLAVEFTRPQNIDVLREQFGG</sequence>
<feature type="domain" description="PilZ" evidence="1">
    <location>
        <begin position="67"/>
        <end position="144"/>
    </location>
</feature>
<dbReference type="Pfam" id="PF07238">
    <property type="entry name" value="PilZ"/>
    <property type="match status" value="1"/>
</dbReference>
<evidence type="ECO:0000259" key="1">
    <source>
        <dbReference type="Pfam" id="PF07238"/>
    </source>
</evidence>
<evidence type="ECO:0000313" key="2">
    <source>
        <dbReference type="EMBL" id="BCJ91289.1"/>
    </source>
</evidence>
<accession>A0A6S6QQG9</accession>
<evidence type="ECO:0000313" key="3">
    <source>
        <dbReference type="Proteomes" id="UP000515317"/>
    </source>
</evidence>
<gene>
    <name evidence="2" type="ORF">IZ6_20240</name>
</gene>
<dbReference type="GO" id="GO:0035438">
    <property type="term" value="F:cyclic-di-GMP binding"/>
    <property type="evidence" value="ECO:0007669"/>
    <property type="project" value="InterPro"/>
</dbReference>
<proteinExistence type="predicted"/>
<dbReference type="Proteomes" id="UP000515317">
    <property type="component" value="Chromosome"/>
</dbReference>
<dbReference type="AlphaFoldDB" id="A0A6S6QQG9"/>
<organism evidence="2 3">
    <name type="scientific">Terrihabitans soli</name>
    <dbReference type="NCBI Taxonomy" id="708113"/>
    <lineage>
        <taxon>Bacteria</taxon>
        <taxon>Pseudomonadati</taxon>
        <taxon>Pseudomonadota</taxon>
        <taxon>Alphaproteobacteria</taxon>
        <taxon>Hyphomicrobiales</taxon>
        <taxon>Terrihabitans</taxon>
    </lineage>
</organism>
<dbReference type="SUPFAM" id="SSF141371">
    <property type="entry name" value="PilZ domain-like"/>
    <property type="match status" value="1"/>
</dbReference>